<dbReference type="RefSeq" id="WP_179646007.1">
    <property type="nucleotide sequence ID" value="NZ_JACCCC010000001.1"/>
</dbReference>
<name>A0A852U8W3_9ACTN</name>
<feature type="transmembrane region" description="Helical" evidence="1">
    <location>
        <begin position="123"/>
        <end position="147"/>
    </location>
</feature>
<sequence>MSRLPAAVALEARVEWRYGIVAAAGALALLWTLVLLAVPAEGARVLAPYLLFLDTAGFGALLVVALLLFERGEGTRAALTATPLRTGESVAARLIVLVALSLAIAAPMPAAALRGRLDEVARALAPVLLGVAVTSLLLLTLCLAIGARARTLQGFLLAMPPALVPLIAVPMLHASGVVEHPVMYAVPTTVGADLIRLGVRPGSVEAGPALVALGLGYALLWIAAGAVAAHRAIESGAAAAPRPGRARVRALARPGRPSAAVGRGAAGPGAAARTGAMPPVLRFARVDLLGVGRDPMLLVLLLAPALLAVALRFGYPPAVEHVRSSYGFDLAPHTPAALAAFVLLHVPMMFGVAGGLRAVEDIDEHVLPALRVSPLSLGAYFGYRMLVTALATLAGLAAALPISAMAGAADPADLAAAVLLASLQAPVLLLAMTALAGNKVEALVVVKGAGAVLVLVPVAMWVLPGGWWWPLLALSPAWPVLALPGYSDAGPHPLVSLAVGTLVTAATAAVLIRRTWRRLDAG</sequence>
<dbReference type="InterPro" id="IPR056926">
    <property type="entry name" value="FLQE3_permease"/>
</dbReference>
<feature type="transmembrane region" description="Helical" evidence="1">
    <location>
        <begin position="90"/>
        <end position="111"/>
    </location>
</feature>
<dbReference type="Proteomes" id="UP000589036">
    <property type="component" value="Unassembled WGS sequence"/>
</dbReference>
<feature type="transmembrane region" description="Helical" evidence="1">
    <location>
        <begin position="489"/>
        <end position="512"/>
    </location>
</feature>
<feature type="transmembrane region" description="Helical" evidence="1">
    <location>
        <begin position="295"/>
        <end position="315"/>
    </location>
</feature>
<dbReference type="Pfam" id="PF24686">
    <property type="entry name" value="FLQE3_permease"/>
    <property type="match status" value="1"/>
</dbReference>
<evidence type="ECO:0000256" key="1">
    <source>
        <dbReference type="SAM" id="Phobius"/>
    </source>
</evidence>
<feature type="transmembrane region" description="Helical" evidence="1">
    <location>
        <begin position="380"/>
        <end position="402"/>
    </location>
</feature>
<feature type="transmembrane region" description="Helical" evidence="1">
    <location>
        <begin position="46"/>
        <end position="69"/>
    </location>
</feature>
<organism evidence="2 3">
    <name type="scientific">Spinactinospora alkalitolerans</name>
    <dbReference type="NCBI Taxonomy" id="687207"/>
    <lineage>
        <taxon>Bacteria</taxon>
        <taxon>Bacillati</taxon>
        <taxon>Actinomycetota</taxon>
        <taxon>Actinomycetes</taxon>
        <taxon>Streptosporangiales</taxon>
        <taxon>Nocardiopsidaceae</taxon>
        <taxon>Spinactinospora</taxon>
    </lineage>
</organism>
<dbReference type="EMBL" id="JACCCC010000001">
    <property type="protein sequence ID" value="NYE50544.1"/>
    <property type="molecule type" value="Genomic_DNA"/>
</dbReference>
<feature type="transmembrane region" description="Helical" evidence="1">
    <location>
        <begin position="20"/>
        <end position="40"/>
    </location>
</feature>
<protein>
    <submittedName>
        <fullName evidence="2">Fluoroquinolone transport system permease protein</fullName>
    </submittedName>
</protein>
<gene>
    <name evidence="2" type="ORF">HDA32_005664</name>
</gene>
<keyword evidence="3" id="KW-1185">Reference proteome</keyword>
<accession>A0A852U8W3</accession>
<comment type="caution">
    <text evidence="2">The sequence shown here is derived from an EMBL/GenBank/DDBJ whole genome shotgun (WGS) entry which is preliminary data.</text>
</comment>
<feature type="transmembrane region" description="Helical" evidence="1">
    <location>
        <begin position="335"/>
        <end position="359"/>
    </location>
</feature>
<feature type="transmembrane region" description="Helical" evidence="1">
    <location>
        <begin position="414"/>
        <end position="436"/>
    </location>
</feature>
<evidence type="ECO:0000313" key="3">
    <source>
        <dbReference type="Proteomes" id="UP000589036"/>
    </source>
</evidence>
<feature type="transmembrane region" description="Helical" evidence="1">
    <location>
        <begin position="209"/>
        <end position="229"/>
    </location>
</feature>
<keyword evidence="1" id="KW-1133">Transmembrane helix</keyword>
<proteinExistence type="predicted"/>
<feature type="transmembrane region" description="Helical" evidence="1">
    <location>
        <begin position="448"/>
        <end position="469"/>
    </location>
</feature>
<dbReference type="AlphaFoldDB" id="A0A852U8W3"/>
<keyword evidence="1" id="KW-0812">Transmembrane</keyword>
<keyword evidence="1" id="KW-0472">Membrane</keyword>
<evidence type="ECO:0000313" key="2">
    <source>
        <dbReference type="EMBL" id="NYE50544.1"/>
    </source>
</evidence>
<reference evidence="2 3" key="1">
    <citation type="submission" date="2020-07" db="EMBL/GenBank/DDBJ databases">
        <title>Sequencing the genomes of 1000 actinobacteria strains.</title>
        <authorList>
            <person name="Klenk H.-P."/>
        </authorList>
    </citation>
    <scope>NUCLEOTIDE SEQUENCE [LARGE SCALE GENOMIC DNA]</scope>
    <source>
        <strain evidence="2 3">CXB654</strain>
    </source>
</reference>
<feature type="transmembrane region" description="Helical" evidence="1">
    <location>
        <begin position="154"/>
        <end position="174"/>
    </location>
</feature>